<dbReference type="PROSITE" id="PS50011">
    <property type="entry name" value="PROTEIN_KINASE_DOM"/>
    <property type="match status" value="1"/>
</dbReference>
<evidence type="ECO:0000256" key="5">
    <source>
        <dbReference type="ARBA" id="ARBA00022741"/>
    </source>
</evidence>
<dbReference type="Gene3D" id="1.10.510.10">
    <property type="entry name" value="Transferase(Phosphotransferase) domain 1"/>
    <property type="match status" value="1"/>
</dbReference>
<keyword evidence="15" id="KW-1185">Reference proteome</keyword>
<dbReference type="Proteomes" id="UP000053105">
    <property type="component" value="Unassembled WGS sequence"/>
</dbReference>
<keyword evidence="7 10" id="KW-0067">ATP-binding</keyword>
<dbReference type="InterPro" id="IPR017441">
    <property type="entry name" value="Protein_kinase_ATP_BS"/>
</dbReference>
<evidence type="ECO:0000256" key="7">
    <source>
        <dbReference type="ARBA" id="ARBA00022840"/>
    </source>
</evidence>
<keyword evidence="4" id="KW-0808">Transferase</keyword>
<evidence type="ECO:0000256" key="6">
    <source>
        <dbReference type="ARBA" id="ARBA00022777"/>
    </source>
</evidence>
<feature type="region of interest" description="Disordered" evidence="12">
    <location>
        <begin position="336"/>
        <end position="365"/>
    </location>
</feature>
<keyword evidence="5 10" id="KW-0547">Nucleotide-binding</keyword>
<dbReference type="InterPro" id="IPR044093">
    <property type="entry name" value="STKc_CDK10"/>
</dbReference>
<proteinExistence type="inferred from homology"/>
<dbReference type="Gene3D" id="3.30.200.20">
    <property type="entry name" value="Phosphorylase Kinase, domain 1"/>
    <property type="match status" value="1"/>
</dbReference>
<dbReference type="EMBL" id="KQ435888">
    <property type="protein sequence ID" value="KOX69506.1"/>
    <property type="molecule type" value="Genomic_DNA"/>
</dbReference>
<dbReference type="PROSITE" id="PS00107">
    <property type="entry name" value="PROTEIN_KINASE_ATP"/>
    <property type="match status" value="1"/>
</dbReference>
<feature type="compositionally biased region" description="Basic and acidic residues" evidence="12">
    <location>
        <begin position="1"/>
        <end position="25"/>
    </location>
</feature>
<evidence type="ECO:0000256" key="12">
    <source>
        <dbReference type="SAM" id="MobiDB-lite"/>
    </source>
</evidence>
<evidence type="ECO:0000256" key="11">
    <source>
        <dbReference type="RuleBase" id="RU000304"/>
    </source>
</evidence>
<dbReference type="SMART" id="SM00220">
    <property type="entry name" value="S_TKc"/>
    <property type="match status" value="1"/>
</dbReference>
<dbReference type="PROSITE" id="PS00108">
    <property type="entry name" value="PROTEIN_KINASE_ST"/>
    <property type="match status" value="1"/>
</dbReference>
<dbReference type="Pfam" id="PF00069">
    <property type="entry name" value="Pkinase"/>
    <property type="match status" value="2"/>
</dbReference>
<dbReference type="InterPro" id="IPR000719">
    <property type="entry name" value="Prot_kinase_dom"/>
</dbReference>
<dbReference type="PANTHER" id="PTHR24056">
    <property type="entry name" value="CELL DIVISION PROTEIN KINASE"/>
    <property type="match status" value="1"/>
</dbReference>
<evidence type="ECO:0000313" key="15">
    <source>
        <dbReference type="Proteomes" id="UP000053105"/>
    </source>
</evidence>
<evidence type="ECO:0000256" key="9">
    <source>
        <dbReference type="ARBA" id="ARBA00048367"/>
    </source>
</evidence>
<evidence type="ECO:0000256" key="2">
    <source>
        <dbReference type="ARBA" id="ARBA00012425"/>
    </source>
</evidence>
<keyword evidence="3 11" id="KW-0723">Serine/threonine-protein kinase</keyword>
<organism evidence="14 15">
    <name type="scientific">Melipona quadrifasciata</name>
    <dbReference type="NCBI Taxonomy" id="166423"/>
    <lineage>
        <taxon>Eukaryota</taxon>
        <taxon>Metazoa</taxon>
        <taxon>Ecdysozoa</taxon>
        <taxon>Arthropoda</taxon>
        <taxon>Hexapoda</taxon>
        <taxon>Insecta</taxon>
        <taxon>Pterygota</taxon>
        <taxon>Neoptera</taxon>
        <taxon>Endopterygota</taxon>
        <taxon>Hymenoptera</taxon>
        <taxon>Apocrita</taxon>
        <taxon>Aculeata</taxon>
        <taxon>Apoidea</taxon>
        <taxon>Anthophila</taxon>
        <taxon>Apidae</taxon>
        <taxon>Melipona</taxon>
    </lineage>
</organism>
<reference evidence="14 15" key="1">
    <citation type="submission" date="2015-07" db="EMBL/GenBank/DDBJ databases">
        <title>The genome of Melipona quadrifasciata.</title>
        <authorList>
            <person name="Pan H."/>
            <person name="Kapheim K."/>
        </authorList>
    </citation>
    <scope>NUCLEOTIDE SEQUENCE [LARGE SCALE GENOMIC DNA]</scope>
    <source>
        <strain evidence="14">0111107301</strain>
        <tissue evidence="14">Whole body</tissue>
    </source>
</reference>
<dbReference type="STRING" id="166423.A0A0M8ZT87"/>
<feature type="binding site" evidence="10">
    <location>
        <position position="97"/>
    </location>
    <ligand>
        <name>ATP</name>
        <dbReference type="ChEBI" id="CHEBI:30616"/>
    </ligand>
</feature>
<evidence type="ECO:0000256" key="10">
    <source>
        <dbReference type="PROSITE-ProRule" id="PRU10141"/>
    </source>
</evidence>
<evidence type="ECO:0000313" key="14">
    <source>
        <dbReference type="EMBL" id="KOX69506.1"/>
    </source>
</evidence>
<dbReference type="GO" id="GO:0005524">
    <property type="term" value="F:ATP binding"/>
    <property type="evidence" value="ECO:0007669"/>
    <property type="project" value="UniProtKB-UniRule"/>
</dbReference>
<comment type="similarity">
    <text evidence="1">Belongs to the protein kinase superfamily. CMGC Ser/Thr protein kinase family. CDC2/CDKX subfamily.</text>
</comment>
<protein>
    <recommendedName>
        <fullName evidence="2">cyclin-dependent kinase</fullName>
        <ecNumber evidence="2">2.7.11.22</ecNumber>
    </recommendedName>
</protein>
<dbReference type="PANTHER" id="PTHR24056:SF508">
    <property type="entry name" value="CYCLIN-DEPENDENT KINASE 10"/>
    <property type="match status" value="1"/>
</dbReference>
<dbReference type="AlphaFoldDB" id="A0A0M8ZT87"/>
<keyword evidence="6 14" id="KW-0418">Kinase</keyword>
<dbReference type="EC" id="2.7.11.22" evidence="2"/>
<dbReference type="InterPro" id="IPR011009">
    <property type="entry name" value="Kinase-like_dom_sf"/>
</dbReference>
<dbReference type="GO" id="GO:0004693">
    <property type="term" value="F:cyclin-dependent protein serine/threonine kinase activity"/>
    <property type="evidence" value="ECO:0007669"/>
    <property type="project" value="UniProtKB-EC"/>
</dbReference>
<dbReference type="OrthoDB" id="1732493at2759"/>
<dbReference type="GO" id="GO:0005634">
    <property type="term" value="C:nucleus"/>
    <property type="evidence" value="ECO:0007669"/>
    <property type="project" value="TreeGrafter"/>
</dbReference>
<evidence type="ECO:0000256" key="1">
    <source>
        <dbReference type="ARBA" id="ARBA00006485"/>
    </source>
</evidence>
<dbReference type="GO" id="GO:0007346">
    <property type="term" value="P:regulation of mitotic cell cycle"/>
    <property type="evidence" value="ECO:0007669"/>
    <property type="project" value="InterPro"/>
</dbReference>
<dbReference type="FunFam" id="3.30.200.20:FF:000054">
    <property type="entry name" value="Cyclin-dependent kinase 11B"/>
    <property type="match status" value="1"/>
</dbReference>
<feature type="region of interest" description="Disordered" evidence="12">
    <location>
        <begin position="1"/>
        <end position="38"/>
    </location>
</feature>
<name>A0A0M8ZT87_9HYME</name>
<dbReference type="InterPro" id="IPR008271">
    <property type="entry name" value="Ser/Thr_kinase_AS"/>
</dbReference>
<evidence type="ECO:0000256" key="8">
    <source>
        <dbReference type="ARBA" id="ARBA00047811"/>
    </source>
</evidence>
<evidence type="ECO:0000259" key="13">
    <source>
        <dbReference type="PROSITE" id="PS50011"/>
    </source>
</evidence>
<dbReference type="FunFam" id="1.10.510.10:FF:000533">
    <property type="entry name" value="cyclin-dependent kinase 10"/>
    <property type="match status" value="1"/>
</dbReference>
<gene>
    <name evidence="14" type="ORF">WN51_06593</name>
</gene>
<feature type="domain" description="Protein kinase" evidence="13">
    <location>
        <begin position="68"/>
        <end position="324"/>
    </location>
</feature>
<dbReference type="CDD" id="cd07845">
    <property type="entry name" value="STKc_CDK10"/>
    <property type="match status" value="1"/>
</dbReference>
<accession>A0A0M8ZT87</accession>
<dbReference type="GO" id="GO:0040019">
    <property type="term" value="P:positive regulation of embryonic development"/>
    <property type="evidence" value="ECO:0007669"/>
    <property type="project" value="UniProtKB-ARBA"/>
</dbReference>
<evidence type="ECO:0000256" key="4">
    <source>
        <dbReference type="ARBA" id="ARBA00022679"/>
    </source>
</evidence>
<dbReference type="InterPro" id="IPR050108">
    <property type="entry name" value="CDK"/>
</dbReference>
<sequence length="388" mass="44080">MIKFRLDETLEKKSVENNDTDKKTASDSGPDPSAPITRRGVLTSFLTGKPMEIPEQDILGKCRFVSEFEKLNRIGEGTYGIVYRARDTKNDKVVALKKVRMEHEKDGLPVSGLREISVLLSCRHENIVHLREVVVGRKSQVKCIVLQVLKGLRYLHHNFIVHRDLKVSNLLMTDKGCVKIADFGLARWFGLPLKPMTPRVVTLWYRAPELLLQAKTQTTSVDMWAAGCILGELLGHRPLLPGRSEIAQLELIVDLLGTPSEAIWPEFNTLPALQNFTLKQQPYNNLKQRFPWLSAAGLRLLNFLFMYDPKKRATAEECLQSSYFKEAPLPCDPKLMPTFPQHRNMKKTAPPKETREPETNVTDQTNNLPAISDLVRSLYISSCFKKMS</sequence>
<dbReference type="SUPFAM" id="SSF56112">
    <property type="entry name" value="Protein kinase-like (PK-like)"/>
    <property type="match status" value="1"/>
</dbReference>
<comment type="catalytic activity">
    <reaction evidence="9">
        <text>L-seryl-[protein] + ATP = O-phospho-L-seryl-[protein] + ADP + H(+)</text>
        <dbReference type="Rhea" id="RHEA:17989"/>
        <dbReference type="Rhea" id="RHEA-COMP:9863"/>
        <dbReference type="Rhea" id="RHEA-COMP:11604"/>
        <dbReference type="ChEBI" id="CHEBI:15378"/>
        <dbReference type="ChEBI" id="CHEBI:29999"/>
        <dbReference type="ChEBI" id="CHEBI:30616"/>
        <dbReference type="ChEBI" id="CHEBI:83421"/>
        <dbReference type="ChEBI" id="CHEBI:456216"/>
        <dbReference type="EC" id="2.7.11.22"/>
    </reaction>
</comment>
<evidence type="ECO:0000256" key="3">
    <source>
        <dbReference type="ARBA" id="ARBA00022527"/>
    </source>
</evidence>
<comment type="catalytic activity">
    <reaction evidence="8">
        <text>L-threonyl-[protein] + ATP = O-phospho-L-threonyl-[protein] + ADP + H(+)</text>
        <dbReference type="Rhea" id="RHEA:46608"/>
        <dbReference type="Rhea" id="RHEA-COMP:11060"/>
        <dbReference type="Rhea" id="RHEA-COMP:11605"/>
        <dbReference type="ChEBI" id="CHEBI:15378"/>
        <dbReference type="ChEBI" id="CHEBI:30013"/>
        <dbReference type="ChEBI" id="CHEBI:30616"/>
        <dbReference type="ChEBI" id="CHEBI:61977"/>
        <dbReference type="ChEBI" id="CHEBI:456216"/>
        <dbReference type="EC" id="2.7.11.22"/>
    </reaction>
</comment>